<protein>
    <submittedName>
        <fullName evidence="1">Uncharacterized protein</fullName>
    </submittedName>
</protein>
<organism evidence="1">
    <name type="scientific">Rhizophora mucronata</name>
    <name type="common">Asiatic mangrove</name>
    <dbReference type="NCBI Taxonomy" id="61149"/>
    <lineage>
        <taxon>Eukaryota</taxon>
        <taxon>Viridiplantae</taxon>
        <taxon>Streptophyta</taxon>
        <taxon>Embryophyta</taxon>
        <taxon>Tracheophyta</taxon>
        <taxon>Spermatophyta</taxon>
        <taxon>Magnoliopsida</taxon>
        <taxon>eudicotyledons</taxon>
        <taxon>Gunneridae</taxon>
        <taxon>Pentapetalae</taxon>
        <taxon>rosids</taxon>
        <taxon>fabids</taxon>
        <taxon>Malpighiales</taxon>
        <taxon>Rhizophoraceae</taxon>
        <taxon>Rhizophora</taxon>
    </lineage>
</organism>
<reference evidence="1" key="1">
    <citation type="submission" date="2018-02" db="EMBL/GenBank/DDBJ databases">
        <title>Rhizophora mucronata_Transcriptome.</title>
        <authorList>
            <person name="Meera S.P."/>
            <person name="Sreeshan A."/>
            <person name="Augustine A."/>
        </authorList>
    </citation>
    <scope>NUCLEOTIDE SEQUENCE</scope>
    <source>
        <tissue evidence="1">Leaf</tissue>
    </source>
</reference>
<name>A0A2P2NE72_RHIMU</name>
<proteinExistence type="predicted"/>
<evidence type="ECO:0000313" key="1">
    <source>
        <dbReference type="EMBL" id="MBX40710.1"/>
    </source>
</evidence>
<dbReference type="EMBL" id="GGEC01060226">
    <property type="protein sequence ID" value="MBX40710.1"/>
    <property type="molecule type" value="Transcribed_RNA"/>
</dbReference>
<dbReference type="AlphaFoldDB" id="A0A2P2NE72"/>
<sequence>MYQTEDSICFFCHLDIIDAKFGHHSLFFKSIP</sequence>
<accession>A0A2P2NE72</accession>